<organism evidence="6 7">
    <name type="scientific">Dietzia maris</name>
    <dbReference type="NCBI Taxonomy" id="37915"/>
    <lineage>
        <taxon>Bacteria</taxon>
        <taxon>Bacillati</taxon>
        <taxon>Actinomycetota</taxon>
        <taxon>Actinomycetes</taxon>
        <taxon>Mycobacteriales</taxon>
        <taxon>Dietziaceae</taxon>
        <taxon>Dietzia</taxon>
    </lineage>
</organism>
<keyword evidence="3" id="KW-1133">Transmembrane helix</keyword>
<reference evidence="6 7" key="1">
    <citation type="submission" date="2018-06" db="EMBL/GenBank/DDBJ databases">
        <title>Whole genome sequencing of four bacterial strains from South Shetland trench revealing bio-synthetic gene clusters.</title>
        <authorList>
            <person name="Abdel-Mageed W.M."/>
            <person name="Lehri B."/>
            <person name="Jarmusch S.A."/>
            <person name="Miranda K."/>
            <person name="Goodfellow M."/>
            <person name="Jaspars M."/>
            <person name="Karlyshev A.V."/>
        </authorList>
    </citation>
    <scope>NUCLEOTIDE SEQUENCE [LARGE SCALE GENOMIC DNA]</scope>
    <source>
        <strain evidence="6 7">SST1</strain>
    </source>
</reference>
<keyword evidence="3" id="KW-0812">Transmembrane</keyword>
<evidence type="ECO:0000259" key="5">
    <source>
        <dbReference type="Pfam" id="PF13399"/>
    </source>
</evidence>
<comment type="caution">
    <text evidence="6">The sequence shown here is derived from an EMBL/GenBank/DDBJ whole genome shotgun (WGS) entry which is preliminary data.</text>
</comment>
<feature type="compositionally biased region" description="Low complexity" evidence="2">
    <location>
        <begin position="1"/>
        <end position="11"/>
    </location>
</feature>
<evidence type="ECO:0000313" key="6">
    <source>
        <dbReference type="EMBL" id="RBA39459.1"/>
    </source>
</evidence>
<dbReference type="InterPro" id="IPR050922">
    <property type="entry name" value="LytR/CpsA/Psr_CW_biosynth"/>
</dbReference>
<protein>
    <submittedName>
        <fullName evidence="6">LytR family transcriptional regulator</fullName>
    </submittedName>
</protein>
<proteinExistence type="inferred from homology"/>
<dbReference type="EMBL" id="QNTT01000005">
    <property type="protein sequence ID" value="RBA39459.1"/>
    <property type="molecule type" value="Genomic_DNA"/>
</dbReference>
<dbReference type="Proteomes" id="UP000252187">
    <property type="component" value="Unassembled WGS sequence"/>
</dbReference>
<evidence type="ECO:0000256" key="2">
    <source>
        <dbReference type="SAM" id="MobiDB-lite"/>
    </source>
</evidence>
<dbReference type="Gene3D" id="3.30.70.2390">
    <property type="match status" value="1"/>
</dbReference>
<feature type="domain" description="LytR/CpsA/Psr regulator C-terminal" evidence="5">
    <location>
        <begin position="396"/>
        <end position="481"/>
    </location>
</feature>
<feature type="region of interest" description="Disordered" evidence="2">
    <location>
        <begin position="483"/>
        <end position="524"/>
    </location>
</feature>
<evidence type="ECO:0000313" key="7">
    <source>
        <dbReference type="Proteomes" id="UP000252187"/>
    </source>
</evidence>
<dbReference type="AlphaFoldDB" id="A0A365PCR8"/>
<feature type="transmembrane region" description="Helical" evidence="3">
    <location>
        <begin position="35"/>
        <end position="55"/>
    </location>
</feature>
<comment type="similarity">
    <text evidence="1">Belongs to the LytR/CpsA/Psr (LCP) family.</text>
</comment>
<dbReference type="Pfam" id="PF13399">
    <property type="entry name" value="LytR_C"/>
    <property type="match status" value="1"/>
</dbReference>
<feature type="region of interest" description="Disordered" evidence="2">
    <location>
        <begin position="1"/>
        <end position="23"/>
    </location>
</feature>
<feature type="region of interest" description="Disordered" evidence="2">
    <location>
        <begin position="370"/>
        <end position="394"/>
    </location>
</feature>
<feature type="compositionally biased region" description="Polar residues" evidence="2">
    <location>
        <begin position="492"/>
        <end position="501"/>
    </location>
</feature>
<dbReference type="PANTHER" id="PTHR33392">
    <property type="entry name" value="POLYISOPRENYL-TEICHOIC ACID--PEPTIDOGLYCAN TEICHOIC ACID TRANSFERASE TAGU"/>
    <property type="match status" value="1"/>
</dbReference>
<evidence type="ECO:0000259" key="4">
    <source>
        <dbReference type="Pfam" id="PF03816"/>
    </source>
</evidence>
<evidence type="ECO:0000256" key="1">
    <source>
        <dbReference type="ARBA" id="ARBA00006068"/>
    </source>
</evidence>
<feature type="compositionally biased region" description="Low complexity" evidence="2">
    <location>
        <begin position="381"/>
        <end position="390"/>
    </location>
</feature>
<dbReference type="Gene3D" id="3.40.630.190">
    <property type="entry name" value="LCP protein"/>
    <property type="match status" value="1"/>
</dbReference>
<dbReference type="Pfam" id="PF03816">
    <property type="entry name" value="LytR_cpsA_psr"/>
    <property type="match status" value="1"/>
</dbReference>
<dbReference type="InterPro" id="IPR027381">
    <property type="entry name" value="LytR/CpsA/Psr_C"/>
</dbReference>
<dbReference type="PANTHER" id="PTHR33392:SF6">
    <property type="entry name" value="POLYISOPRENYL-TEICHOIC ACID--PEPTIDOGLYCAN TEICHOIC ACID TRANSFERASE TAGU"/>
    <property type="match status" value="1"/>
</dbReference>
<dbReference type="InterPro" id="IPR004474">
    <property type="entry name" value="LytR_CpsA_psr"/>
</dbReference>
<dbReference type="NCBIfam" id="TIGR00350">
    <property type="entry name" value="lytR_cpsA_psr"/>
    <property type="match status" value="1"/>
</dbReference>
<keyword evidence="3" id="KW-0472">Membrane</keyword>
<gene>
    <name evidence="6" type="ORF">DQ226_03115</name>
</gene>
<name>A0A365PCR8_9ACTN</name>
<evidence type="ECO:0000256" key="3">
    <source>
        <dbReference type="SAM" id="Phobius"/>
    </source>
</evidence>
<sequence>MSAELPATPRRAPGRARGRRHATPARPVAYRVGRVVAALVSALCLLVTGVGWTLFNGLSSDLTSAGGLDVGDGGLDGAVDILLVGTDNRTDAQGNPLSQEELATIRTGEEEGENTDTILLIRIPEDGSSATAISIPRDVYVETSSVGGSKINGVYAANKEAHLERAVASDPDGELTEEDQRAAVKAGRNGLIGAVEDLTGVQADHYAEIGLLGFVLLTDAVGGVPVCLNEPVDEPLSGANFRAGVQTVSGSDALSFVRQRHDLPAGDLDRIVRQQVFMSQLVKKILSAGTLADPSKLGALVDAAKRSFVIDENWDFVDFAMKLQDISGGNVRFETIPVTSIDSFTEWGESIVTADPAEVSEFVAGFASTEDREADADATTDPEQTPTDAPGPDPAEVTVSVVNTTAIDGLAAQVSGALTELGYTAGDLLTDPAAAYTSHVAAASADDDAAFAVSEALGGLPVQVDPALPDGSVRVVLAEDYSGPTGDAAGTESYSPTTSSYAPLPPSIADRPTFDAGSDVPCVN</sequence>
<accession>A0A365PCR8</accession>
<dbReference type="RefSeq" id="WP_119191965.1">
    <property type="nucleotide sequence ID" value="NZ_JAPWIO010000004.1"/>
</dbReference>
<feature type="domain" description="Cell envelope-related transcriptional attenuator" evidence="4">
    <location>
        <begin position="114"/>
        <end position="286"/>
    </location>
</feature>
<feature type="compositionally biased region" description="Basic residues" evidence="2">
    <location>
        <begin position="12"/>
        <end position="23"/>
    </location>
</feature>